<dbReference type="Proteomes" id="UP000704341">
    <property type="component" value="Unassembled WGS sequence"/>
</dbReference>
<dbReference type="PANTHER" id="PTHR43429:SF1">
    <property type="entry name" value="NAD(P)H SULFUR OXIDOREDUCTASE (COA-DEPENDENT)"/>
    <property type="match status" value="1"/>
</dbReference>
<dbReference type="PRINTS" id="PR00368">
    <property type="entry name" value="FADPNR"/>
</dbReference>
<gene>
    <name evidence="10" type="ORF">DTK66_08035</name>
</gene>
<comment type="caution">
    <text evidence="10">The sequence shown here is derived from an EMBL/GenBank/DDBJ whole genome shotgun (WGS) entry which is preliminary data.</text>
</comment>
<dbReference type="Gene3D" id="3.30.390.30">
    <property type="match status" value="1"/>
</dbReference>
<evidence type="ECO:0000256" key="1">
    <source>
        <dbReference type="ARBA" id="ARBA00001974"/>
    </source>
</evidence>
<protein>
    <submittedName>
        <fullName evidence="10">NADH oxidase</fullName>
    </submittedName>
</protein>
<proteinExistence type="inferred from homology"/>
<evidence type="ECO:0000256" key="6">
    <source>
        <dbReference type="ARBA" id="ARBA00023097"/>
    </source>
</evidence>
<dbReference type="InterPro" id="IPR050260">
    <property type="entry name" value="FAD-bd_OxRdtase"/>
</dbReference>
<comment type="cofactor">
    <cofactor evidence="1">
        <name>FAD</name>
        <dbReference type="ChEBI" id="CHEBI:57692"/>
    </cofactor>
</comment>
<dbReference type="EMBL" id="QORN01000030">
    <property type="protein sequence ID" value="MBD5807041.1"/>
    <property type="molecule type" value="Genomic_DNA"/>
</dbReference>
<evidence type="ECO:0000259" key="8">
    <source>
        <dbReference type="Pfam" id="PF02852"/>
    </source>
</evidence>
<dbReference type="Pfam" id="PF02852">
    <property type="entry name" value="Pyr_redox_dim"/>
    <property type="match status" value="1"/>
</dbReference>
<evidence type="ECO:0000313" key="10">
    <source>
        <dbReference type="EMBL" id="MBD5807041.1"/>
    </source>
</evidence>
<comment type="similarity">
    <text evidence="2">Belongs to the class-III pyridine nucleotide-disulfide oxidoreductase family.</text>
</comment>
<keyword evidence="7" id="KW-0676">Redox-active center</keyword>
<keyword evidence="4" id="KW-0274">FAD</keyword>
<evidence type="ECO:0000256" key="2">
    <source>
        <dbReference type="ARBA" id="ARBA00009130"/>
    </source>
</evidence>
<evidence type="ECO:0000256" key="5">
    <source>
        <dbReference type="ARBA" id="ARBA00023002"/>
    </source>
</evidence>
<keyword evidence="5" id="KW-0560">Oxidoreductase</keyword>
<dbReference type="Gene3D" id="3.50.50.60">
    <property type="entry name" value="FAD/NAD(P)-binding domain"/>
    <property type="match status" value="2"/>
</dbReference>
<evidence type="ECO:0000256" key="3">
    <source>
        <dbReference type="ARBA" id="ARBA00022630"/>
    </source>
</evidence>
<evidence type="ECO:0000313" key="11">
    <source>
        <dbReference type="Proteomes" id="UP000704341"/>
    </source>
</evidence>
<keyword evidence="11" id="KW-1185">Reference proteome</keyword>
<organism evidence="10 11">
    <name type="scientific">Limosilactobacillus walteri</name>
    <dbReference type="NCBI Taxonomy" id="2268022"/>
    <lineage>
        <taxon>Bacteria</taxon>
        <taxon>Bacillati</taxon>
        <taxon>Bacillota</taxon>
        <taxon>Bacilli</taxon>
        <taxon>Lactobacillales</taxon>
        <taxon>Lactobacillaceae</taxon>
        <taxon>Limosilactobacillus</taxon>
    </lineage>
</organism>
<evidence type="ECO:0000259" key="9">
    <source>
        <dbReference type="Pfam" id="PF07992"/>
    </source>
</evidence>
<feature type="domain" description="Pyridine nucleotide-disulphide oxidoreductase dimerisation" evidence="8">
    <location>
        <begin position="333"/>
        <end position="430"/>
    </location>
</feature>
<accession>A0ABR8P8J4</accession>
<dbReference type="RefSeq" id="WP_191668333.1">
    <property type="nucleotide sequence ID" value="NZ_QORN01000030.1"/>
</dbReference>
<dbReference type="SUPFAM" id="SSF55424">
    <property type="entry name" value="FAD/NAD-linked reductases, dimerisation (C-terminal) domain"/>
    <property type="match status" value="1"/>
</dbReference>
<evidence type="ECO:0000256" key="7">
    <source>
        <dbReference type="ARBA" id="ARBA00023284"/>
    </source>
</evidence>
<dbReference type="InterPro" id="IPR023753">
    <property type="entry name" value="FAD/NAD-binding_dom"/>
</dbReference>
<reference evidence="10 11" key="1">
    <citation type="submission" date="2018-07" db="EMBL/GenBank/DDBJ databases">
        <title>Phylogenomic Insights into understanding Host Adaptation of Lactobacillus reuteri by a novel species, Lactobacillus spp. M31.</title>
        <authorList>
            <person name="Sharma S."/>
            <person name="Patil P."/>
            <person name="Korpole S."/>
            <person name="Patil P.B."/>
        </authorList>
    </citation>
    <scope>NUCLEOTIDE SEQUENCE [LARGE SCALE GENOMIC DNA]</scope>
    <source>
        <strain evidence="10 11">M31</strain>
    </source>
</reference>
<name>A0ABR8P8J4_9LACO</name>
<dbReference type="InterPro" id="IPR004099">
    <property type="entry name" value="Pyr_nucl-diS_OxRdtase_dimer"/>
</dbReference>
<feature type="domain" description="FAD/NAD(P)-binding" evidence="9">
    <location>
        <begin position="1"/>
        <end position="281"/>
    </location>
</feature>
<keyword evidence="6" id="KW-0558">Oxidation</keyword>
<dbReference type="InterPro" id="IPR016156">
    <property type="entry name" value="FAD/NAD-linked_Rdtase_dimer_sf"/>
</dbReference>
<dbReference type="PANTHER" id="PTHR43429">
    <property type="entry name" value="PYRIDINE NUCLEOTIDE-DISULFIDE OXIDOREDUCTASE DOMAIN-CONTAINING"/>
    <property type="match status" value="1"/>
</dbReference>
<keyword evidence="3" id="KW-0285">Flavoprotein</keyword>
<dbReference type="InterPro" id="IPR036188">
    <property type="entry name" value="FAD/NAD-bd_sf"/>
</dbReference>
<sequence>MRVIIIGCTYAGMTAAAQILKSHPDTEVTIYDRNAVVPSISYEINDYDDQDAEFPRLRTELSPQQLTVMGADVKMGYLLMHVDPAQKTVKVMGMLDDDTTAEHYDKLIIANDPTGTAPSLKGVDSTNVTLIKDQQDAKAAVLLSTIDQQIVVIGNDALSLGLVDAFRQQKKTVTLITNGAPVLQYYFEDEYSKRAKDLLTADNINVITDEHVAGIDDNGIGITVTTDKGTYNASRAVISSGQEPDTSIYHGVLEMDDHGAIKVNEFLQASVPDIYVVGGSTTLRYNPTGQRIYDPQPTEAVRQAVIAAENVMGKQVKDSGTQLSMSLNLSGTTMASVGLTLARAQQAGIDADSVTIEDNYRPEFMPTTTPVLMTVVWDKDTRQILGAQMMSKHDISESLSLISLCIQNKNTIEFLGMYDTMFQPNFDRAFNYVNLLGQAAMAKAGND</sequence>
<dbReference type="SUPFAM" id="SSF51905">
    <property type="entry name" value="FAD/NAD(P)-binding domain"/>
    <property type="match status" value="1"/>
</dbReference>
<evidence type="ECO:0000256" key="4">
    <source>
        <dbReference type="ARBA" id="ARBA00022827"/>
    </source>
</evidence>
<dbReference type="Pfam" id="PF07992">
    <property type="entry name" value="Pyr_redox_2"/>
    <property type="match status" value="1"/>
</dbReference>